<organism evidence="6 7">
    <name type="scientific">Oceanirhabdus seepicola</name>
    <dbReference type="NCBI Taxonomy" id="2828781"/>
    <lineage>
        <taxon>Bacteria</taxon>
        <taxon>Bacillati</taxon>
        <taxon>Bacillota</taxon>
        <taxon>Clostridia</taxon>
        <taxon>Eubacteriales</taxon>
        <taxon>Clostridiaceae</taxon>
        <taxon>Oceanirhabdus</taxon>
    </lineage>
</organism>
<dbReference type="GO" id="GO:0003700">
    <property type="term" value="F:DNA-binding transcription factor activity"/>
    <property type="evidence" value="ECO:0007669"/>
    <property type="project" value="TreeGrafter"/>
</dbReference>
<feature type="domain" description="HTH lacI-type" evidence="4">
    <location>
        <begin position="1"/>
        <end position="55"/>
    </location>
</feature>
<protein>
    <submittedName>
        <fullName evidence="6">LacI family DNA-binding transcriptional regulator</fullName>
    </submittedName>
</protein>
<dbReference type="Pfam" id="PF13377">
    <property type="entry name" value="Peripla_BP_3"/>
    <property type="match status" value="1"/>
</dbReference>
<evidence type="ECO:0000256" key="1">
    <source>
        <dbReference type="ARBA" id="ARBA00023015"/>
    </source>
</evidence>
<evidence type="ECO:0000259" key="4">
    <source>
        <dbReference type="PROSITE" id="PS50932"/>
    </source>
</evidence>
<keyword evidence="2 6" id="KW-0238">DNA-binding</keyword>
<evidence type="ECO:0000313" key="6">
    <source>
        <dbReference type="EMBL" id="MCM1992133.1"/>
    </source>
</evidence>
<dbReference type="PANTHER" id="PTHR30146:SF146">
    <property type="entry name" value="HTH-TYPE TRANSCRIPTIONAL REGULATOR TRER"/>
    <property type="match status" value="1"/>
</dbReference>
<comment type="caution">
    <text evidence="6">The sequence shown here is derived from an EMBL/GenBank/DDBJ whole genome shotgun (WGS) entry which is preliminary data.</text>
</comment>
<dbReference type="PROSITE" id="PS50932">
    <property type="entry name" value="HTH_LACI_2"/>
    <property type="match status" value="1"/>
</dbReference>
<evidence type="ECO:0000259" key="5">
    <source>
        <dbReference type="PROSITE" id="PS50943"/>
    </source>
</evidence>
<keyword evidence="1" id="KW-0805">Transcription regulation</keyword>
<dbReference type="PROSITE" id="PS50943">
    <property type="entry name" value="HTH_CROC1"/>
    <property type="match status" value="1"/>
</dbReference>
<dbReference type="Gene3D" id="3.40.50.2300">
    <property type="match status" value="2"/>
</dbReference>
<keyword evidence="7" id="KW-1185">Reference proteome</keyword>
<dbReference type="GO" id="GO:0000976">
    <property type="term" value="F:transcription cis-regulatory region binding"/>
    <property type="evidence" value="ECO:0007669"/>
    <property type="project" value="TreeGrafter"/>
</dbReference>
<keyword evidence="3" id="KW-0804">Transcription</keyword>
<dbReference type="SUPFAM" id="SSF47413">
    <property type="entry name" value="lambda repressor-like DNA-binding domains"/>
    <property type="match status" value="1"/>
</dbReference>
<name>A0A9J6P9L3_9CLOT</name>
<dbReference type="PANTHER" id="PTHR30146">
    <property type="entry name" value="LACI-RELATED TRANSCRIPTIONAL REPRESSOR"/>
    <property type="match status" value="1"/>
</dbReference>
<feature type="domain" description="HTH cro/C1-type" evidence="5">
    <location>
        <begin position="1"/>
        <end position="45"/>
    </location>
</feature>
<dbReference type="Gene3D" id="1.10.260.40">
    <property type="entry name" value="lambda repressor-like DNA-binding domains"/>
    <property type="match status" value="1"/>
</dbReference>
<dbReference type="AlphaFoldDB" id="A0A9J6P9L3"/>
<accession>A0A9J6P9L3</accession>
<dbReference type="SUPFAM" id="SSF53822">
    <property type="entry name" value="Periplasmic binding protein-like I"/>
    <property type="match status" value="1"/>
</dbReference>
<dbReference type="InterPro" id="IPR010982">
    <property type="entry name" value="Lambda_DNA-bd_dom_sf"/>
</dbReference>
<dbReference type="CDD" id="cd01392">
    <property type="entry name" value="HTH_LacI"/>
    <property type="match status" value="1"/>
</dbReference>
<evidence type="ECO:0000256" key="3">
    <source>
        <dbReference type="ARBA" id="ARBA00023163"/>
    </source>
</evidence>
<dbReference type="PRINTS" id="PR00036">
    <property type="entry name" value="HTHLACI"/>
</dbReference>
<evidence type="ECO:0000256" key="2">
    <source>
        <dbReference type="ARBA" id="ARBA00023125"/>
    </source>
</evidence>
<evidence type="ECO:0000313" key="7">
    <source>
        <dbReference type="Proteomes" id="UP001056429"/>
    </source>
</evidence>
<dbReference type="PROSITE" id="PS00356">
    <property type="entry name" value="HTH_LACI_1"/>
    <property type="match status" value="1"/>
</dbReference>
<proteinExistence type="predicted"/>
<dbReference type="InterPro" id="IPR001387">
    <property type="entry name" value="Cro/C1-type_HTH"/>
</dbReference>
<dbReference type="Pfam" id="PF00356">
    <property type="entry name" value="LacI"/>
    <property type="match status" value="1"/>
</dbReference>
<dbReference type="RefSeq" id="WP_250861299.1">
    <property type="nucleotide sequence ID" value="NZ_JAGSOJ010000005.1"/>
</dbReference>
<gene>
    <name evidence="6" type="ORF">KDK92_20625</name>
</gene>
<dbReference type="InterPro" id="IPR000843">
    <property type="entry name" value="HTH_LacI"/>
</dbReference>
<dbReference type="EMBL" id="JAGSOJ010000005">
    <property type="protein sequence ID" value="MCM1992133.1"/>
    <property type="molecule type" value="Genomic_DNA"/>
</dbReference>
<reference evidence="6" key="1">
    <citation type="journal article" date="2021" name="mSystems">
        <title>Bacteria and Archaea Synergistically Convert Glycine Betaine to Biogenic Methane in the Formosa Cold Seep of the South China Sea.</title>
        <authorList>
            <person name="Li L."/>
            <person name="Zhang W."/>
            <person name="Zhang S."/>
            <person name="Song L."/>
            <person name="Sun Q."/>
            <person name="Zhang H."/>
            <person name="Xiang H."/>
            <person name="Dong X."/>
        </authorList>
    </citation>
    <scope>NUCLEOTIDE SEQUENCE</scope>
    <source>
        <strain evidence="6">ZWT</strain>
    </source>
</reference>
<dbReference type="Proteomes" id="UP001056429">
    <property type="component" value="Unassembled WGS sequence"/>
</dbReference>
<dbReference type="SMART" id="SM00354">
    <property type="entry name" value="HTH_LACI"/>
    <property type="match status" value="1"/>
</dbReference>
<dbReference type="CDD" id="cd01542">
    <property type="entry name" value="PBP1_TreR-like"/>
    <property type="match status" value="1"/>
</dbReference>
<dbReference type="InterPro" id="IPR046335">
    <property type="entry name" value="LacI/GalR-like_sensor"/>
</dbReference>
<reference evidence="6" key="2">
    <citation type="submission" date="2021-04" db="EMBL/GenBank/DDBJ databases">
        <authorList>
            <person name="Dong X."/>
        </authorList>
    </citation>
    <scope>NUCLEOTIDE SEQUENCE</scope>
    <source>
        <strain evidence="6">ZWT</strain>
    </source>
</reference>
<dbReference type="InterPro" id="IPR028082">
    <property type="entry name" value="Peripla_BP_I"/>
</dbReference>
<sequence>MKMSDIAKLAGVSKATVSRVINNSQNVSSELKAKVEKVLIETGYKPNLLAQELATNKTNMIGIVLPNIGIDTFSSITEGITDILDSKGYNVLLANSNGSIEKEVEYIKIFNRKQVDGIIIFPVDITEGHIETIESINVPVVVIGQENENLQVSSVLYDDFNAVKDITELLIHNGHKKIAYIGLDDRRESIGKLRRIGYTEAMKSSQIAIQNEYIQIGSLSILSGYESMKHIIERNKELPTAVVAATDRLAIGAMNYLKEKNIKIPEEVSVVGIDNMEISSIIEPNLTTVNFDYKKSGEKAAEMILNKIELKSKDNERYVLGYDIIRRKSERLLK</sequence>